<evidence type="ECO:0000313" key="6">
    <source>
        <dbReference type="EMBL" id="NWX74405.1"/>
    </source>
</evidence>
<dbReference type="PANTHER" id="PTHR21625:SF0">
    <property type="entry name" value="DYNEIN REGULATORY COMPLEX SUBUNIT 2"/>
    <property type="match status" value="1"/>
</dbReference>
<evidence type="ECO:0000256" key="1">
    <source>
        <dbReference type="ARBA" id="ARBA00004611"/>
    </source>
</evidence>
<evidence type="ECO:0000256" key="5">
    <source>
        <dbReference type="SAM" id="Coils"/>
    </source>
</evidence>
<dbReference type="InterPro" id="IPR039750">
    <property type="entry name" value="DRC1/DRC2"/>
</dbReference>
<keyword evidence="5" id="KW-0175">Coiled coil</keyword>
<comment type="subcellular location">
    <subcellularLocation>
        <location evidence="1">Cytoplasm</location>
        <location evidence="1">Cytoskeleton</location>
        <location evidence="1">Flagellum axoneme</location>
    </subcellularLocation>
</comment>
<feature type="non-terminal residue" evidence="6">
    <location>
        <position position="155"/>
    </location>
</feature>
<evidence type="ECO:0000313" key="7">
    <source>
        <dbReference type="Proteomes" id="UP000536033"/>
    </source>
</evidence>
<evidence type="ECO:0000256" key="2">
    <source>
        <dbReference type="ARBA" id="ARBA00022846"/>
    </source>
</evidence>
<gene>
    <name evidence="6" type="primary">Ccdc65_1</name>
    <name evidence="6" type="ORF">ALCTOR_R11041</name>
</gene>
<keyword evidence="4" id="KW-0966">Cell projection</keyword>
<feature type="non-terminal residue" evidence="6">
    <location>
        <position position="1"/>
    </location>
</feature>
<organism evidence="6 7">
    <name type="scientific">Alca torda</name>
    <name type="common">Razorbill</name>
    <dbReference type="NCBI Taxonomy" id="28689"/>
    <lineage>
        <taxon>Eukaryota</taxon>
        <taxon>Metazoa</taxon>
        <taxon>Chordata</taxon>
        <taxon>Craniata</taxon>
        <taxon>Vertebrata</taxon>
        <taxon>Euteleostomi</taxon>
        <taxon>Archelosauria</taxon>
        <taxon>Archosauria</taxon>
        <taxon>Dinosauria</taxon>
        <taxon>Saurischia</taxon>
        <taxon>Theropoda</taxon>
        <taxon>Coelurosauria</taxon>
        <taxon>Aves</taxon>
        <taxon>Neognathae</taxon>
        <taxon>Neoaves</taxon>
        <taxon>Charadriiformes</taxon>
        <taxon>Alcidae</taxon>
        <taxon>Alca</taxon>
    </lineage>
</organism>
<reference evidence="6 7" key="1">
    <citation type="submission" date="2019-09" db="EMBL/GenBank/DDBJ databases">
        <title>Bird 10,000 Genomes (B10K) Project - Family phase.</title>
        <authorList>
            <person name="Zhang G."/>
        </authorList>
    </citation>
    <scope>NUCLEOTIDE SEQUENCE [LARGE SCALE GENOMIC DNA]</scope>
    <source>
        <strain evidence="6">OUT-0003</strain>
        <tissue evidence="6">Muscle</tissue>
    </source>
</reference>
<dbReference type="EMBL" id="VZSD01009362">
    <property type="protein sequence ID" value="NWX74405.1"/>
    <property type="molecule type" value="Genomic_DNA"/>
</dbReference>
<protein>
    <submittedName>
        <fullName evidence="6">DRC2 protein</fullName>
    </submittedName>
</protein>
<dbReference type="GO" id="GO:0005858">
    <property type="term" value="C:axonemal dynein complex"/>
    <property type="evidence" value="ECO:0007669"/>
    <property type="project" value="InterPro"/>
</dbReference>
<dbReference type="Proteomes" id="UP000536033">
    <property type="component" value="Unassembled WGS sequence"/>
</dbReference>
<sequence>QSYAEATEHQVAFEALKQKVEKSSRDIETHVKKLQKLQDLVSATKGQIAAHLRESEEQNRHMRERKEKLLRQLQELRSEMNQARAKAHGSLARLTAQSGAALKTLAQMVEKVRPAARGLAEGEQRDAQRVLEETPTEPLAQVRRQCQGLGHCRGG</sequence>
<feature type="coiled-coil region" evidence="5">
    <location>
        <begin position="20"/>
        <end position="93"/>
    </location>
</feature>
<accession>A0A7K6YS20</accession>
<keyword evidence="2" id="KW-0282">Flagellum</keyword>
<dbReference type="AlphaFoldDB" id="A0A7K6YS20"/>
<dbReference type="PANTHER" id="PTHR21625">
    <property type="entry name" value="NYD-SP28 PROTEIN"/>
    <property type="match status" value="1"/>
</dbReference>
<dbReference type="GO" id="GO:0003352">
    <property type="term" value="P:regulation of cilium movement"/>
    <property type="evidence" value="ECO:0007669"/>
    <property type="project" value="TreeGrafter"/>
</dbReference>
<evidence type="ECO:0000256" key="3">
    <source>
        <dbReference type="ARBA" id="ARBA00023069"/>
    </source>
</evidence>
<keyword evidence="3" id="KW-0969">Cilium</keyword>
<proteinExistence type="predicted"/>
<evidence type="ECO:0000256" key="4">
    <source>
        <dbReference type="ARBA" id="ARBA00023273"/>
    </source>
</evidence>
<dbReference type="GO" id="GO:0070286">
    <property type="term" value="P:axonemal dynein complex assembly"/>
    <property type="evidence" value="ECO:0007669"/>
    <property type="project" value="InterPro"/>
</dbReference>
<keyword evidence="7" id="KW-1185">Reference proteome</keyword>
<comment type="caution">
    <text evidence="6">The sequence shown here is derived from an EMBL/GenBank/DDBJ whole genome shotgun (WGS) entry which is preliminary data.</text>
</comment>
<dbReference type="GO" id="GO:0060285">
    <property type="term" value="P:cilium-dependent cell motility"/>
    <property type="evidence" value="ECO:0007669"/>
    <property type="project" value="TreeGrafter"/>
</dbReference>
<name>A0A7K6YS20_ALCTO</name>